<dbReference type="SMART" id="SM00530">
    <property type="entry name" value="HTH_XRE"/>
    <property type="match status" value="1"/>
</dbReference>
<feature type="domain" description="HTH cro/C1-type" evidence="3">
    <location>
        <begin position="8"/>
        <end position="63"/>
    </location>
</feature>
<evidence type="ECO:0000256" key="2">
    <source>
        <dbReference type="SAM" id="MobiDB-lite"/>
    </source>
</evidence>
<dbReference type="SUPFAM" id="SSF47413">
    <property type="entry name" value="lambda repressor-like DNA-binding domains"/>
    <property type="match status" value="1"/>
</dbReference>
<keyword evidence="5" id="KW-1185">Reference proteome</keyword>
<gene>
    <name evidence="4" type="ORF">B7H23_06330</name>
</gene>
<dbReference type="InterPro" id="IPR052345">
    <property type="entry name" value="Rad_response_metalloprotease"/>
</dbReference>
<organism evidence="4 5">
    <name type="scientific">Notoacmeibacter marinus</name>
    <dbReference type="NCBI Taxonomy" id="1876515"/>
    <lineage>
        <taxon>Bacteria</taxon>
        <taxon>Pseudomonadati</taxon>
        <taxon>Pseudomonadota</taxon>
        <taxon>Alphaproteobacteria</taxon>
        <taxon>Hyphomicrobiales</taxon>
        <taxon>Notoacmeibacteraceae</taxon>
        <taxon>Notoacmeibacter</taxon>
    </lineage>
</organism>
<dbReference type="CDD" id="cd00093">
    <property type="entry name" value="HTH_XRE"/>
    <property type="match status" value="1"/>
</dbReference>
<dbReference type="Gene3D" id="1.10.10.2910">
    <property type="match status" value="1"/>
</dbReference>
<feature type="region of interest" description="Disordered" evidence="2">
    <location>
        <begin position="307"/>
        <end position="332"/>
    </location>
</feature>
<reference evidence="5" key="1">
    <citation type="journal article" date="2017" name="Int. J. Syst. Evol. Microbiol.">
        <title>Notoacmeibacter marinus gen. nov., sp. nov., isolated from the gut of a limpet and proposal of Notoacmeibacteraceae fam. nov. in the order Rhizobiales of the class Alphaproteobacteria.</title>
        <authorList>
            <person name="Huang Z."/>
            <person name="Guo F."/>
            <person name="Lai Q."/>
        </authorList>
    </citation>
    <scope>NUCLEOTIDE SEQUENCE [LARGE SCALE GENOMIC DNA]</scope>
    <source>
        <strain evidence="5">XMTR2A4</strain>
    </source>
</reference>
<name>A0A231V3B7_9HYPH</name>
<comment type="caution">
    <text evidence="4">The sequence shown here is derived from an EMBL/GenBank/DDBJ whole genome shotgun (WGS) entry which is preliminary data.</text>
</comment>
<dbReference type="GO" id="GO:0003677">
    <property type="term" value="F:DNA binding"/>
    <property type="evidence" value="ECO:0007669"/>
    <property type="project" value="InterPro"/>
</dbReference>
<sequence length="386" mass="43364">MPEFLADRLVQAAELRGYTTDELPAVGGFSPARLPAILNGDRSPTARQIRTLAEQLAVSPVFFFSKRMPPPEIDLVDFRSADPAPFRYRKNTKLIARQLKFARFIAGLRARVKENVASSPPQRDDGESAPELSERIRKLLSIDDISSISSDRRDYFRNLRSAIESQGVIVVIDHNIEENIDGFAYSSDHENLHFVYINTRSRSDGRKNFTLLHEYGHILNRKSGVSNDYQSDNRFEKFNNIFAAETLIPVGQLNRFIADQGFDFDKSKDNSYIVRRIADRFHTSYSAAYWKCAEEELISQEEARAFISNNRGRNSPDSEKNKQGGGPEDGPDQGVIARALIGNFASDIIARSIRSGVASPIEISEATGLSKVRINGIVKTFVEVDR</sequence>
<dbReference type="Proteomes" id="UP000215405">
    <property type="component" value="Unassembled WGS sequence"/>
</dbReference>
<accession>A0A231V3B7</accession>
<dbReference type="Pfam" id="PF06114">
    <property type="entry name" value="Peptidase_M78"/>
    <property type="match status" value="1"/>
</dbReference>
<evidence type="ECO:0000313" key="5">
    <source>
        <dbReference type="Proteomes" id="UP000215405"/>
    </source>
</evidence>
<evidence type="ECO:0000256" key="1">
    <source>
        <dbReference type="ARBA" id="ARBA00007227"/>
    </source>
</evidence>
<evidence type="ECO:0000259" key="3">
    <source>
        <dbReference type="SMART" id="SM00530"/>
    </source>
</evidence>
<dbReference type="InterPro" id="IPR010982">
    <property type="entry name" value="Lambda_DNA-bd_dom_sf"/>
</dbReference>
<dbReference type="EMBL" id="NBYO01000001">
    <property type="protein sequence ID" value="OXT02511.1"/>
    <property type="molecule type" value="Genomic_DNA"/>
</dbReference>
<dbReference type="RefSeq" id="WP_094076465.1">
    <property type="nucleotide sequence ID" value="NZ_NBYO01000001.1"/>
</dbReference>
<comment type="similarity">
    <text evidence="1">Belongs to the short-chain fatty acyl-CoA assimilation regulator (ScfR) family.</text>
</comment>
<dbReference type="InterPro" id="IPR010359">
    <property type="entry name" value="IrrE_HExxH"/>
</dbReference>
<dbReference type="PANTHER" id="PTHR43236:SF2">
    <property type="entry name" value="BLL0069 PROTEIN"/>
    <property type="match status" value="1"/>
</dbReference>
<evidence type="ECO:0000313" key="4">
    <source>
        <dbReference type="EMBL" id="OXT02511.1"/>
    </source>
</evidence>
<proteinExistence type="inferred from homology"/>
<dbReference type="AlphaFoldDB" id="A0A231V3B7"/>
<dbReference type="InterPro" id="IPR001387">
    <property type="entry name" value="Cro/C1-type_HTH"/>
</dbReference>
<dbReference type="PANTHER" id="PTHR43236">
    <property type="entry name" value="ANTITOXIN HIGA1"/>
    <property type="match status" value="1"/>
</dbReference>
<protein>
    <recommendedName>
        <fullName evidence="3">HTH cro/C1-type domain-containing protein</fullName>
    </recommendedName>
</protein>